<evidence type="ECO:0000256" key="4">
    <source>
        <dbReference type="SAM" id="MobiDB-lite"/>
    </source>
</evidence>
<feature type="domain" description="ABC transporter" evidence="5">
    <location>
        <begin position="5"/>
        <end position="246"/>
    </location>
</feature>
<dbReference type="SMART" id="SM00382">
    <property type="entry name" value="AAA"/>
    <property type="match status" value="1"/>
</dbReference>
<evidence type="ECO:0000259" key="5">
    <source>
        <dbReference type="PROSITE" id="PS50893"/>
    </source>
</evidence>
<proteinExistence type="predicted"/>
<accession>A0AAU7KJP0</accession>
<dbReference type="GO" id="GO:0005524">
    <property type="term" value="F:ATP binding"/>
    <property type="evidence" value="ECO:0007669"/>
    <property type="project" value="UniProtKB-KW"/>
</dbReference>
<feature type="compositionally biased region" description="Polar residues" evidence="4">
    <location>
        <begin position="256"/>
        <end position="273"/>
    </location>
</feature>
<dbReference type="RefSeq" id="WP_348827521.1">
    <property type="nucleotide sequence ID" value="NZ_CP098827.1"/>
</dbReference>
<dbReference type="PANTHER" id="PTHR45772:SF3">
    <property type="entry name" value="ABC TRANSPORTER ATP-BINDING PROTEIN"/>
    <property type="match status" value="1"/>
</dbReference>
<evidence type="ECO:0000256" key="1">
    <source>
        <dbReference type="ARBA" id="ARBA00022448"/>
    </source>
</evidence>
<dbReference type="GO" id="GO:0016887">
    <property type="term" value="F:ATP hydrolysis activity"/>
    <property type="evidence" value="ECO:0007669"/>
    <property type="project" value="InterPro"/>
</dbReference>
<feature type="compositionally biased region" description="Basic and acidic residues" evidence="4">
    <location>
        <begin position="244"/>
        <end position="255"/>
    </location>
</feature>
<organism evidence="6">
    <name type="scientific">Halomonas sp. RT37</name>
    <dbReference type="NCBI Taxonomy" id="2950872"/>
    <lineage>
        <taxon>Bacteria</taxon>
        <taxon>Pseudomonadati</taxon>
        <taxon>Pseudomonadota</taxon>
        <taxon>Gammaproteobacteria</taxon>
        <taxon>Oceanospirillales</taxon>
        <taxon>Halomonadaceae</taxon>
        <taxon>Halomonas</taxon>
    </lineage>
</organism>
<dbReference type="Gene3D" id="3.40.50.300">
    <property type="entry name" value="P-loop containing nucleotide triphosphate hydrolases"/>
    <property type="match status" value="1"/>
</dbReference>
<dbReference type="PANTHER" id="PTHR45772">
    <property type="entry name" value="CONSERVED COMPONENT OF ABC TRANSPORTER FOR NATURAL AMINO ACIDS-RELATED"/>
    <property type="match status" value="1"/>
</dbReference>
<feature type="region of interest" description="Disordered" evidence="4">
    <location>
        <begin position="244"/>
        <end position="273"/>
    </location>
</feature>
<dbReference type="Pfam" id="PF00005">
    <property type="entry name" value="ABC_tran"/>
    <property type="match status" value="1"/>
</dbReference>
<name>A0AAU7KJP0_9GAMM</name>
<evidence type="ECO:0000256" key="3">
    <source>
        <dbReference type="ARBA" id="ARBA00022840"/>
    </source>
</evidence>
<dbReference type="EMBL" id="CP098827">
    <property type="protein sequence ID" value="XBO71575.1"/>
    <property type="molecule type" value="Genomic_DNA"/>
</dbReference>
<evidence type="ECO:0000313" key="6">
    <source>
        <dbReference type="EMBL" id="XBO71575.1"/>
    </source>
</evidence>
<dbReference type="InterPro" id="IPR027417">
    <property type="entry name" value="P-loop_NTPase"/>
</dbReference>
<sequence length="273" mass="29787">MSSMLKTRGLTRSFGGLLAVNDVDFEVEQGEIHAILGPNGAGKSTLINLLSGEIPPTRGEIEYRGSAIQGKKAHQVARLGIGRSHQKTNIFPRLSCLQNCQLAARIHHGGVIGSWRSRRRAREVDERALAALDTCGLVTRAHTVSSGMSYGEQRQLQIAMVLATQPQLMLLDEPMAGMGREETDQVADLLKRLSRDYTIVLIEHDMDSVFRLADRITVMVDGCVLESGDTESIRASETVRDVYLGRHDSSEDSRPNSDSVDIGNGSSNSEVTS</sequence>
<dbReference type="GO" id="GO:0005886">
    <property type="term" value="C:plasma membrane"/>
    <property type="evidence" value="ECO:0007669"/>
    <property type="project" value="TreeGrafter"/>
</dbReference>
<dbReference type="PROSITE" id="PS50893">
    <property type="entry name" value="ABC_TRANSPORTER_2"/>
    <property type="match status" value="1"/>
</dbReference>
<keyword evidence="3 6" id="KW-0067">ATP-binding</keyword>
<keyword evidence="1" id="KW-0813">Transport</keyword>
<evidence type="ECO:0000256" key="2">
    <source>
        <dbReference type="ARBA" id="ARBA00022741"/>
    </source>
</evidence>
<gene>
    <name evidence="6" type="ORF">NFG58_02325</name>
</gene>
<dbReference type="CDD" id="cd03219">
    <property type="entry name" value="ABC_Mj1267_LivG_branched"/>
    <property type="match status" value="1"/>
</dbReference>
<dbReference type="InterPro" id="IPR051120">
    <property type="entry name" value="ABC_AA/LPS_Transport"/>
</dbReference>
<keyword evidence="2" id="KW-0547">Nucleotide-binding</keyword>
<dbReference type="SUPFAM" id="SSF52540">
    <property type="entry name" value="P-loop containing nucleoside triphosphate hydrolases"/>
    <property type="match status" value="1"/>
</dbReference>
<reference evidence="6" key="1">
    <citation type="submission" date="2022-06" db="EMBL/GenBank/DDBJ databases">
        <title>A novel DMS-producing enzyme.</title>
        <authorList>
            <person name="Zhang Y."/>
        </authorList>
    </citation>
    <scope>NUCLEOTIDE SEQUENCE</scope>
    <source>
        <strain evidence="6">RT37</strain>
    </source>
</reference>
<protein>
    <submittedName>
        <fullName evidence="6">ABC transporter ATP-binding protein</fullName>
    </submittedName>
</protein>
<dbReference type="AlphaFoldDB" id="A0AAU7KJP0"/>
<dbReference type="InterPro" id="IPR003439">
    <property type="entry name" value="ABC_transporter-like_ATP-bd"/>
</dbReference>
<dbReference type="InterPro" id="IPR003593">
    <property type="entry name" value="AAA+_ATPase"/>
</dbReference>